<sequence length="74" mass="8544">MKPQAKHLSRQHQSRRTNGVMHSIGDFLVLCLQWLWLGTHTSFQLFLSISWKRLMSPLLYCVHPLGCSLLLSPV</sequence>
<evidence type="ECO:0000313" key="3">
    <source>
        <dbReference type="Proteomes" id="UP000001073"/>
    </source>
</evidence>
<evidence type="ECO:0000313" key="2">
    <source>
        <dbReference type="Ensembl" id="ENSNLEP00000039866.1"/>
    </source>
</evidence>
<name>A0A2I3H8P8_NOMLE</name>
<keyword evidence="1" id="KW-1133">Transmembrane helix</keyword>
<protein>
    <submittedName>
        <fullName evidence="2">Uncharacterized protein</fullName>
    </submittedName>
</protein>
<dbReference type="GeneTree" id="ENSGT00910000146908"/>
<reference evidence="2" key="2">
    <citation type="submission" date="2025-08" db="UniProtKB">
        <authorList>
            <consortium name="Ensembl"/>
        </authorList>
    </citation>
    <scope>IDENTIFICATION</scope>
</reference>
<keyword evidence="1" id="KW-0812">Transmembrane</keyword>
<evidence type="ECO:0000256" key="1">
    <source>
        <dbReference type="SAM" id="Phobius"/>
    </source>
</evidence>
<dbReference type="EMBL" id="ADFV01112127">
    <property type="status" value="NOT_ANNOTATED_CDS"/>
    <property type="molecule type" value="Genomic_DNA"/>
</dbReference>
<dbReference type="Proteomes" id="UP000001073">
    <property type="component" value="Chromosome 15"/>
</dbReference>
<dbReference type="Ensembl" id="ENSNLET00000059985.1">
    <property type="protein sequence ID" value="ENSNLEP00000039866.1"/>
    <property type="gene ID" value="ENSNLEG00000034078.1"/>
</dbReference>
<dbReference type="InParanoid" id="A0A2I3H8P8"/>
<feature type="transmembrane region" description="Helical" evidence="1">
    <location>
        <begin position="20"/>
        <end position="37"/>
    </location>
</feature>
<keyword evidence="1" id="KW-0472">Membrane</keyword>
<dbReference type="OMA" id="IPWKCLM"/>
<proteinExistence type="predicted"/>
<keyword evidence="3" id="KW-1185">Reference proteome</keyword>
<dbReference type="AlphaFoldDB" id="A0A2I3H8P8"/>
<accession>A0A2I3H8P8</accession>
<reference evidence="2" key="3">
    <citation type="submission" date="2025-09" db="UniProtKB">
        <authorList>
            <consortium name="Ensembl"/>
        </authorList>
    </citation>
    <scope>IDENTIFICATION</scope>
</reference>
<organism evidence="2 3">
    <name type="scientific">Nomascus leucogenys</name>
    <name type="common">Northern white-cheeked gibbon</name>
    <name type="synonym">Hylobates leucogenys</name>
    <dbReference type="NCBI Taxonomy" id="61853"/>
    <lineage>
        <taxon>Eukaryota</taxon>
        <taxon>Metazoa</taxon>
        <taxon>Chordata</taxon>
        <taxon>Craniata</taxon>
        <taxon>Vertebrata</taxon>
        <taxon>Euteleostomi</taxon>
        <taxon>Mammalia</taxon>
        <taxon>Eutheria</taxon>
        <taxon>Euarchontoglires</taxon>
        <taxon>Primates</taxon>
        <taxon>Haplorrhini</taxon>
        <taxon>Catarrhini</taxon>
        <taxon>Hylobatidae</taxon>
        <taxon>Nomascus</taxon>
    </lineage>
</organism>
<reference evidence="2 3" key="1">
    <citation type="submission" date="2012-10" db="EMBL/GenBank/DDBJ databases">
        <authorList>
            <consortium name="Gibbon Genome Sequencing Consortium"/>
        </authorList>
    </citation>
    <scope>NUCLEOTIDE SEQUENCE [LARGE SCALE GENOMIC DNA]</scope>
</reference>